<dbReference type="EMBL" id="PXOQ01000015">
    <property type="protein sequence ID" value="PSG86347.1"/>
    <property type="molecule type" value="Genomic_DNA"/>
</dbReference>
<accession>A0A2T1N4X9</accession>
<feature type="signal peptide" evidence="1">
    <location>
        <begin position="1"/>
        <end position="22"/>
    </location>
</feature>
<evidence type="ECO:0008006" key="4">
    <source>
        <dbReference type="Google" id="ProtNLM"/>
    </source>
</evidence>
<feature type="chain" id="PRO_5015479375" description="NHL repeat containing protein" evidence="1">
    <location>
        <begin position="23"/>
        <end position="349"/>
    </location>
</feature>
<keyword evidence="3" id="KW-1185">Reference proteome</keyword>
<dbReference type="OrthoDB" id="834772at2"/>
<comment type="caution">
    <text evidence="2">The sequence shown here is derived from an EMBL/GenBank/DDBJ whole genome shotgun (WGS) entry which is preliminary data.</text>
</comment>
<dbReference type="PROSITE" id="PS51257">
    <property type="entry name" value="PROKAR_LIPOPROTEIN"/>
    <property type="match status" value="1"/>
</dbReference>
<protein>
    <recommendedName>
        <fullName evidence="4">NHL repeat containing protein</fullName>
    </recommendedName>
</protein>
<dbReference type="SUPFAM" id="SSF63825">
    <property type="entry name" value="YWTD domain"/>
    <property type="match status" value="1"/>
</dbReference>
<dbReference type="Proteomes" id="UP000238426">
    <property type="component" value="Unassembled WGS sequence"/>
</dbReference>
<evidence type="ECO:0000313" key="3">
    <source>
        <dbReference type="Proteomes" id="UP000238426"/>
    </source>
</evidence>
<dbReference type="RefSeq" id="WP_106464086.1">
    <property type="nucleotide sequence ID" value="NZ_PXOQ01000015.1"/>
</dbReference>
<evidence type="ECO:0000313" key="2">
    <source>
        <dbReference type="EMBL" id="PSG86347.1"/>
    </source>
</evidence>
<sequence>MKNKTKFLGAVLFTALAFVSCSDDDDATVVVGTPTPGVTAQTRLFATSNGGSSIVNYNLTDLNNITTKTFITANANADGVYYDASTDLAVVANRNTNSLDAYNSININNSGVAVVSDFSSTADMSSPREVTVKGNFYVVANSNPDGLDATADGEFYIYQKSGNSFTLRNVVSVAFDVWSGVFVGDDFYVVVDKTGDLAVFNNFLAANTVDATVAPSKRITIEGITRTHGITFDASTGTGIMTDIATVGVAGAEADGGFHVIADFESKVAAVADGGTLLIAGNQVRVAGSNTMLGNPVDVAFDGSTGIVYIAEAANGKILAFSNVSAGGNLTPIVDNDLSGASSVYLSKE</sequence>
<organism evidence="2 3">
    <name type="scientific">Aurantibacter aestuarii</name>
    <dbReference type="NCBI Taxonomy" id="1266046"/>
    <lineage>
        <taxon>Bacteria</taxon>
        <taxon>Pseudomonadati</taxon>
        <taxon>Bacteroidota</taxon>
        <taxon>Flavobacteriia</taxon>
        <taxon>Flavobacteriales</taxon>
        <taxon>Flavobacteriaceae</taxon>
        <taxon>Aurantibacter</taxon>
    </lineage>
</organism>
<keyword evidence="1" id="KW-0732">Signal</keyword>
<evidence type="ECO:0000256" key="1">
    <source>
        <dbReference type="SAM" id="SignalP"/>
    </source>
</evidence>
<reference evidence="2 3" key="1">
    <citation type="submission" date="2018-03" db="EMBL/GenBank/DDBJ databases">
        <title>Mesoflavibacter sp. HG37 and Mesoflavibacter sp. HG96 sp.nov., two marine bacteria isolated from seawater of Western Pacific Ocean.</title>
        <authorList>
            <person name="Cheng H."/>
            <person name="Wu Y.-H."/>
            <person name="Guo L.-L."/>
            <person name="Xu X.-W."/>
        </authorList>
    </citation>
    <scope>NUCLEOTIDE SEQUENCE [LARGE SCALE GENOMIC DNA]</scope>
    <source>
        <strain evidence="2 3">KCTC 32269</strain>
    </source>
</reference>
<dbReference type="AlphaFoldDB" id="A0A2T1N4X9"/>
<name>A0A2T1N4X9_9FLAO</name>
<gene>
    <name evidence="2" type="ORF">C7H52_11680</name>
</gene>
<proteinExistence type="predicted"/>